<dbReference type="SUPFAM" id="SSF56219">
    <property type="entry name" value="DNase I-like"/>
    <property type="match status" value="1"/>
</dbReference>
<evidence type="ECO:0000313" key="1">
    <source>
        <dbReference type="EMBL" id="CAG9313628.1"/>
    </source>
</evidence>
<accession>A0AAU9IKC1</accession>
<evidence type="ECO:0000313" key="2">
    <source>
        <dbReference type="Proteomes" id="UP001162131"/>
    </source>
</evidence>
<dbReference type="AlphaFoldDB" id="A0AAU9IKC1"/>
<evidence type="ECO:0008006" key="3">
    <source>
        <dbReference type="Google" id="ProtNLM"/>
    </source>
</evidence>
<keyword evidence="2" id="KW-1185">Reference proteome</keyword>
<reference evidence="1" key="1">
    <citation type="submission" date="2021-09" db="EMBL/GenBank/DDBJ databases">
        <authorList>
            <consortium name="AG Swart"/>
            <person name="Singh M."/>
            <person name="Singh A."/>
            <person name="Seah K."/>
            <person name="Emmerich C."/>
        </authorList>
    </citation>
    <scope>NUCLEOTIDE SEQUENCE</scope>
    <source>
        <strain evidence="1">ATCC30299</strain>
    </source>
</reference>
<protein>
    <recommendedName>
        <fullName evidence="3">Endonuclease/exonuclease/phosphatase domain-containing protein</fullName>
    </recommendedName>
</protein>
<dbReference type="Proteomes" id="UP001162131">
    <property type="component" value="Unassembled WGS sequence"/>
</dbReference>
<dbReference type="InterPro" id="IPR036691">
    <property type="entry name" value="Endo/exonu/phosph_ase_sf"/>
</dbReference>
<proteinExistence type="predicted"/>
<dbReference type="Gene3D" id="3.60.10.10">
    <property type="entry name" value="Endonuclease/exonuclease/phosphatase"/>
    <property type="match status" value="1"/>
</dbReference>
<organism evidence="1 2">
    <name type="scientific">Blepharisma stoltei</name>
    <dbReference type="NCBI Taxonomy" id="1481888"/>
    <lineage>
        <taxon>Eukaryota</taxon>
        <taxon>Sar</taxon>
        <taxon>Alveolata</taxon>
        <taxon>Ciliophora</taxon>
        <taxon>Postciliodesmatophora</taxon>
        <taxon>Heterotrichea</taxon>
        <taxon>Heterotrichida</taxon>
        <taxon>Blepharismidae</taxon>
        <taxon>Blepharisma</taxon>
    </lineage>
</organism>
<comment type="caution">
    <text evidence="1">The sequence shown here is derived from an EMBL/GenBank/DDBJ whole genome shotgun (WGS) entry which is preliminary data.</text>
</comment>
<dbReference type="EMBL" id="CAJZBQ010000011">
    <property type="protein sequence ID" value="CAG9313628.1"/>
    <property type="molecule type" value="Genomic_DNA"/>
</dbReference>
<sequence>MIFLFLELLKDDWKLPYIFKDLSELEIMGPIAGNRGSGGTGLLIHETFANLITSIETNNHRITATLIEDYLIIVAYAPVVANHQSKKLIDDYIDFIIEVQEIIQKNQKDRRQIVLLGDFNAHLKGYLSEIDDLTGEIFSKIYKRFSSIHSQWYANINFLEVIIHTQLLITFLSNSTSEIIYIEVPQLNTNHILLLSRISIIISLGTQKTLFHDIKLEGDEHEAFKSRLFLKFKEKGIFHNK</sequence>
<gene>
    <name evidence="1" type="ORF">BSTOLATCC_MIC10089</name>
</gene>
<name>A0AAU9IKC1_9CILI</name>